<dbReference type="EMBL" id="LT994651">
    <property type="protein sequence ID" value="SPN79416.1"/>
    <property type="molecule type" value="Genomic_DNA"/>
</dbReference>
<keyword evidence="2" id="KW-1185">Reference proteome</keyword>
<proteinExistence type="predicted"/>
<evidence type="ECO:0000313" key="2">
    <source>
        <dbReference type="Proteomes" id="UP000273054"/>
    </source>
</evidence>
<reference evidence="1" key="1">
    <citation type="submission" date="2018-03" db="EMBL/GenBank/DDBJ databases">
        <authorList>
            <consortium name="Urmite Genomes"/>
        </authorList>
    </citation>
    <scope>NUCLEOTIDE SEQUENCE [LARGE SCALE GENOMIC DNA]</scope>
    <source>
        <strain evidence="1">IHUMI-27.7</strain>
    </source>
</reference>
<sequence length="364" mass="42248">MNLEQPKTLYSTILHNYTYEQLRDLCFTDLFTGVFDCEWDIWRRKAVADFGISEEFFDLVRVLSGPQRYLQIASYVKLSPLSGVRVYEGGSIEGVYEAAKGYKLAEKRGDSNMVFWFFNRLKPEAKEEVKQLGVVLQKIEDKFNEEPEIYVDEEGDDFAHLIEVTEEGNVDVLDSLIHNAFTLPKDFSIARDVPKHHNYNDVTFWKNKVYLLDLPLQELDEDLEDTFLEKLLEASFSSGDTRITDFYLSIFKDKKEEIKKAARRARFGYNSLLRHGNPEDAYGIALRTLRYKKTYDDLAFHMIEVALLHDQTKSTFLVKHMGDITSLMAILPLCSKKDIERALHTLEDELHLCPLSTLLLKQEL</sequence>
<dbReference type="Proteomes" id="UP000273054">
    <property type="component" value="Segment"/>
</dbReference>
<name>A0A2R8FEN4_9VIRU</name>
<accession>A0A2R8FEN4</accession>
<gene>
    <name evidence="1" type="ORF">BRZCDTV_330</name>
</gene>
<organism evidence="1">
    <name type="scientific">Brazilian cedratvirus IHUMI</name>
    <dbReference type="NCBI Taxonomy" id="2126980"/>
    <lineage>
        <taxon>Viruses</taxon>
        <taxon>Pithoviruses</taxon>
        <taxon>Orthocedratvirinae</taxon>
        <taxon>Alphacedratvirus</taxon>
        <taxon>Alphacedratvirus brasiliense</taxon>
    </lineage>
</organism>
<protein>
    <submittedName>
        <fullName evidence="1">Uncharacterized protein</fullName>
    </submittedName>
</protein>
<evidence type="ECO:0000313" key="1">
    <source>
        <dbReference type="EMBL" id="SPN79416.1"/>
    </source>
</evidence>